<feature type="compositionally biased region" description="Basic and acidic residues" evidence="12">
    <location>
        <begin position="497"/>
        <end position="509"/>
    </location>
</feature>
<dbReference type="Pfam" id="PF00817">
    <property type="entry name" value="IMS"/>
    <property type="match status" value="1"/>
</dbReference>
<feature type="region of interest" description="Disordered" evidence="12">
    <location>
        <begin position="588"/>
        <end position="613"/>
    </location>
</feature>
<name>A0AAD4C0H8_BOLED</name>
<evidence type="ECO:0000256" key="6">
    <source>
        <dbReference type="ARBA" id="ARBA00022723"/>
    </source>
</evidence>
<evidence type="ECO:0000256" key="12">
    <source>
        <dbReference type="SAM" id="MobiDB-lite"/>
    </source>
</evidence>
<dbReference type="InterPro" id="IPR001126">
    <property type="entry name" value="UmuC"/>
</dbReference>
<dbReference type="InterPro" id="IPR017961">
    <property type="entry name" value="DNA_pol_Y-fam_little_finger"/>
</dbReference>
<dbReference type="Gene3D" id="3.40.1170.60">
    <property type="match status" value="1"/>
</dbReference>
<keyword evidence="4" id="KW-0548">Nucleotidyltransferase</keyword>
<keyword evidence="8" id="KW-0460">Magnesium</keyword>
<dbReference type="InterPro" id="IPR050116">
    <property type="entry name" value="DNA_polymerase-Y"/>
</dbReference>
<dbReference type="GO" id="GO:0003684">
    <property type="term" value="F:damaged DNA binding"/>
    <property type="evidence" value="ECO:0007669"/>
    <property type="project" value="InterPro"/>
</dbReference>
<proteinExistence type="predicted"/>
<dbReference type="PANTHER" id="PTHR11076:SF33">
    <property type="entry name" value="DNA POLYMERASE KAPPA"/>
    <property type="match status" value="1"/>
</dbReference>
<dbReference type="InterPro" id="IPR043502">
    <property type="entry name" value="DNA/RNA_pol_sf"/>
</dbReference>
<comment type="caution">
    <text evidence="14">The sequence shown here is derived from an EMBL/GenBank/DDBJ whole genome shotgun (WGS) entry which is preliminary data.</text>
</comment>
<dbReference type="PROSITE" id="PS50173">
    <property type="entry name" value="UMUC"/>
    <property type="match status" value="1"/>
</dbReference>
<keyword evidence="3" id="KW-0808">Transferase</keyword>
<dbReference type="PANTHER" id="PTHR11076">
    <property type="entry name" value="DNA REPAIR POLYMERASE UMUC / TRANSFERASE FAMILY MEMBER"/>
    <property type="match status" value="1"/>
</dbReference>
<sequence>MKSEVQNVLPPEPSQESASLLKRLAGPSSTKAGLVQDQNEINRIIAEVSKGSKFYENEKSKDKELSEKIAKILKQRDQVLKGVDICAIERHVDHIIEELEEGRDLSQTIVHVDMDAFYASVELLDNPSLEGKPFGVGGGVLCTASYEARTYGVRSGMAEFVARKLCPDLIVVKLNFQRYSDMSERCMKIFQRYDPNMLAAGCDEGYLNITQYCADHQMDVETCVQEMRAAVHSETQLTVSAGIAPNRMLAKISSDKNKPNGQYHLPFDRDSIKAFMHDLSVRKVPGVGRVHERLLDAIGIKTCGDIFTHRATLYLMDKQFGLRFLLRTYLGIASNVVQTGRREERKSIGAERTFRALSDKQMILSKLEDVADELARDMASGGWTGKTVTLKYKLDTYQVFTRAKSFDRWVSQKKEELFAIGKELLLPELPLTIRLIGLRITKLKDLHAAEPAGGIKHFFEISNSSKRANLEADEEEHLQPGGEDDSMPGFYEEEELESNHLGHDDHTMESSDDAPSKSYSKPRSGISAKPPSRMSFKDASEASGSSPGQERVTPMHHTCPICSKELKTDNQGFNAHIDFCLSKGAIQEAQAEASSPKKLGQKPASTTSKKRKR</sequence>
<evidence type="ECO:0000256" key="9">
    <source>
        <dbReference type="ARBA" id="ARBA00022932"/>
    </source>
</evidence>
<dbReference type="GO" id="GO:0005634">
    <property type="term" value="C:nucleus"/>
    <property type="evidence" value="ECO:0007669"/>
    <property type="project" value="TreeGrafter"/>
</dbReference>
<dbReference type="FunFam" id="3.30.1490.100:FF:000004">
    <property type="entry name" value="DNA polymerase IV"/>
    <property type="match status" value="1"/>
</dbReference>
<keyword evidence="7" id="KW-0227">DNA damage</keyword>
<dbReference type="EMBL" id="WHUW01000006">
    <property type="protein sequence ID" value="KAF8444610.1"/>
    <property type="molecule type" value="Genomic_DNA"/>
</dbReference>
<dbReference type="NCBIfam" id="NF002677">
    <property type="entry name" value="PRK02406.1"/>
    <property type="match status" value="1"/>
</dbReference>
<dbReference type="SUPFAM" id="SSF56672">
    <property type="entry name" value="DNA/RNA polymerases"/>
    <property type="match status" value="1"/>
</dbReference>
<dbReference type="Gene3D" id="1.10.150.810">
    <property type="match status" value="2"/>
</dbReference>
<dbReference type="GO" id="GO:0046872">
    <property type="term" value="F:metal ion binding"/>
    <property type="evidence" value="ECO:0007669"/>
    <property type="project" value="UniProtKB-KW"/>
</dbReference>
<evidence type="ECO:0000259" key="13">
    <source>
        <dbReference type="PROSITE" id="PS50173"/>
    </source>
</evidence>
<feature type="region of interest" description="Disordered" evidence="12">
    <location>
        <begin position="469"/>
        <end position="555"/>
    </location>
</feature>
<dbReference type="Pfam" id="PF11799">
    <property type="entry name" value="IMS_C"/>
    <property type="match status" value="1"/>
</dbReference>
<reference evidence="14" key="2">
    <citation type="journal article" date="2020" name="Nat. Commun.">
        <title>Large-scale genome sequencing of mycorrhizal fungi provides insights into the early evolution of symbiotic traits.</title>
        <authorList>
            <person name="Miyauchi S."/>
            <person name="Kiss E."/>
            <person name="Kuo A."/>
            <person name="Drula E."/>
            <person name="Kohler A."/>
            <person name="Sanchez-Garcia M."/>
            <person name="Morin E."/>
            <person name="Andreopoulos B."/>
            <person name="Barry K.W."/>
            <person name="Bonito G."/>
            <person name="Buee M."/>
            <person name="Carver A."/>
            <person name="Chen C."/>
            <person name="Cichocki N."/>
            <person name="Clum A."/>
            <person name="Culley D."/>
            <person name="Crous P.W."/>
            <person name="Fauchery L."/>
            <person name="Girlanda M."/>
            <person name="Hayes R.D."/>
            <person name="Keri Z."/>
            <person name="LaButti K."/>
            <person name="Lipzen A."/>
            <person name="Lombard V."/>
            <person name="Magnuson J."/>
            <person name="Maillard F."/>
            <person name="Murat C."/>
            <person name="Nolan M."/>
            <person name="Ohm R.A."/>
            <person name="Pangilinan J."/>
            <person name="Pereira M.F."/>
            <person name="Perotto S."/>
            <person name="Peter M."/>
            <person name="Pfister S."/>
            <person name="Riley R."/>
            <person name="Sitrit Y."/>
            <person name="Stielow J.B."/>
            <person name="Szollosi G."/>
            <person name="Zifcakova L."/>
            <person name="Stursova M."/>
            <person name="Spatafora J.W."/>
            <person name="Tedersoo L."/>
            <person name="Vaario L.M."/>
            <person name="Yamada A."/>
            <person name="Yan M."/>
            <person name="Wang P."/>
            <person name="Xu J."/>
            <person name="Bruns T."/>
            <person name="Baldrian P."/>
            <person name="Vilgalys R."/>
            <person name="Dunand C."/>
            <person name="Henrissat B."/>
            <person name="Grigoriev I.V."/>
            <person name="Hibbett D."/>
            <person name="Nagy L.G."/>
            <person name="Martin F.M."/>
        </authorList>
    </citation>
    <scope>NUCLEOTIDE SEQUENCE</scope>
    <source>
        <strain evidence="14">BED1</strain>
    </source>
</reference>
<accession>A0AAD4C0H8</accession>
<dbReference type="GO" id="GO:0042276">
    <property type="term" value="P:error-prone translesion synthesis"/>
    <property type="evidence" value="ECO:0007669"/>
    <property type="project" value="TreeGrafter"/>
</dbReference>
<protein>
    <recommendedName>
        <fullName evidence="2">DNA polymerase kappa</fullName>
        <ecNumber evidence="1">2.7.7.7</ecNumber>
    </recommendedName>
</protein>
<keyword evidence="10" id="KW-0234">DNA repair</keyword>
<dbReference type="CDD" id="cd03586">
    <property type="entry name" value="PolY_Pol_IV_kappa"/>
    <property type="match status" value="1"/>
</dbReference>
<organism evidence="14 15">
    <name type="scientific">Boletus edulis BED1</name>
    <dbReference type="NCBI Taxonomy" id="1328754"/>
    <lineage>
        <taxon>Eukaryota</taxon>
        <taxon>Fungi</taxon>
        <taxon>Dikarya</taxon>
        <taxon>Basidiomycota</taxon>
        <taxon>Agaricomycotina</taxon>
        <taxon>Agaricomycetes</taxon>
        <taxon>Agaricomycetidae</taxon>
        <taxon>Boletales</taxon>
        <taxon>Boletineae</taxon>
        <taxon>Boletaceae</taxon>
        <taxon>Boletoideae</taxon>
        <taxon>Boletus</taxon>
    </lineage>
</organism>
<evidence type="ECO:0000313" key="15">
    <source>
        <dbReference type="Proteomes" id="UP001194468"/>
    </source>
</evidence>
<dbReference type="Proteomes" id="UP001194468">
    <property type="component" value="Unassembled WGS sequence"/>
</dbReference>
<dbReference type="InterPro" id="IPR022880">
    <property type="entry name" value="DNApol_IV"/>
</dbReference>
<keyword evidence="6" id="KW-0479">Metal-binding</keyword>
<dbReference type="GO" id="GO:0070987">
    <property type="term" value="P:error-free translesion synthesis"/>
    <property type="evidence" value="ECO:0007669"/>
    <property type="project" value="UniProtKB-ARBA"/>
</dbReference>
<dbReference type="InterPro" id="IPR036775">
    <property type="entry name" value="DNA_pol_Y-fam_lit_finger_sf"/>
</dbReference>
<dbReference type="FunFam" id="1.10.150.810:FF:000003">
    <property type="entry name" value="DNA polymerase kappa subunit"/>
    <property type="match status" value="1"/>
</dbReference>
<dbReference type="FunFam" id="3.30.70.270:FF:000014">
    <property type="entry name" value="DNA polymerase kappa subunit"/>
    <property type="match status" value="1"/>
</dbReference>
<evidence type="ECO:0000256" key="3">
    <source>
        <dbReference type="ARBA" id="ARBA00022679"/>
    </source>
</evidence>
<feature type="compositionally biased region" description="Acidic residues" evidence="12">
    <location>
        <begin position="471"/>
        <end position="496"/>
    </location>
</feature>
<feature type="domain" description="UmuC" evidence="13">
    <location>
        <begin position="109"/>
        <end position="288"/>
    </location>
</feature>
<dbReference type="GO" id="GO:0006260">
    <property type="term" value="P:DNA replication"/>
    <property type="evidence" value="ECO:0007669"/>
    <property type="project" value="UniProtKB-KW"/>
</dbReference>
<evidence type="ECO:0000256" key="2">
    <source>
        <dbReference type="ARBA" id="ARBA00016178"/>
    </source>
</evidence>
<dbReference type="GO" id="GO:0006281">
    <property type="term" value="P:DNA repair"/>
    <property type="evidence" value="ECO:0007669"/>
    <property type="project" value="UniProtKB-KW"/>
</dbReference>
<evidence type="ECO:0000256" key="1">
    <source>
        <dbReference type="ARBA" id="ARBA00012417"/>
    </source>
</evidence>
<dbReference type="SUPFAM" id="SSF100879">
    <property type="entry name" value="Lesion bypass DNA polymerase (Y-family), little finger domain"/>
    <property type="match status" value="1"/>
</dbReference>
<dbReference type="AlphaFoldDB" id="A0AAD4C0H8"/>
<evidence type="ECO:0000256" key="8">
    <source>
        <dbReference type="ARBA" id="ARBA00022842"/>
    </source>
</evidence>
<dbReference type="Gene3D" id="3.30.160.60">
    <property type="entry name" value="Classic Zinc Finger"/>
    <property type="match status" value="1"/>
</dbReference>
<dbReference type="FunFam" id="3.40.1170.60:FF:000014">
    <property type="entry name" value="Related to DNA polymerase kappa"/>
    <property type="match status" value="1"/>
</dbReference>
<dbReference type="InterPro" id="IPR043128">
    <property type="entry name" value="Rev_trsase/Diguanyl_cyclase"/>
</dbReference>
<evidence type="ECO:0000256" key="10">
    <source>
        <dbReference type="ARBA" id="ARBA00023204"/>
    </source>
</evidence>
<dbReference type="Gene3D" id="3.30.1490.100">
    <property type="entry name" value="DNA polymerase, Y-family, little finger domain"/>
    <property type="match status" value="1"/>
</dbReference>
<dbReference type="Gene3D" id="3.30.70.270">
    <property type="match status" value="1"/>
</dbReference>
<evidence type="ECO:0000256" key="7">
    <source>
        <dbReference type="ARBA" id="ARBA00022763"/>
    </source>
</evidence>
<evidence type="ECO:0000256" key="4">
    <source>
        <dbReference type="ARBA" id="ARBA00022695"/>
    </source>
</evidence>
<dbReference type="EC" id="2.7.7.7" evidence="1"/>
<gene>
    <name evidence="14" type="ORF">L210DRAFT_3530321</name>
</gene>
<evidence type="ECO:0000256" key="11">
    <source>
        <dbReference type="ARBA" id="ARBA00049244"/>
    </source>
</evidence>
<keyword evidence="15" id="KW-1185">Reference proteome</keyword>
<dbReference type="GO" id="GO:0003887">
    <property type="term" value="F:DNA-directed DNA polymerase activity"/>
    <property type="evidence" value="ECO:0007669"/>
    <property type="project" value="UniProtKB-KW"/>
</dbReference>
<reference evidence="14" key="1">
    <citation type="submission" date="2019-10" db="EMBL/GenBank/DDBJ databases">
        <authorList>
            <consortium name="DOE Joint Genome Institute"/>
            <person name="Kuo A."/>
            <person name="Miyauchi S."/>
            <person name="Kiss E."/>
            <person name="Drula E."/>
            <person name="Kohler A."/>
            <person name="Sanchez-Garcia M."/>
            <person name="Andreopoulos B."/>
            <person name="Barry K.W."/>
            <person name="Bonito G."/>
            <person name="Buee M."/>
            <person name="Carver A."/>
            <person name="Chen C."/>
            <person name="Cichocki N."/>
            <person name="Clum A."/>
            <person name="Culley D."/>
            <person name="Crous P.W."/>
            <person name="Fauchery L."/>
            <person name="Girlanda M."/>
            <person name="Hayes R."/>
            <person name="Keri Z."/>
            <person name="LaButti K."/>
            <person name="Lipzen A."/>
            <person name="Lombard V."/>
            <person name="Magnuson J."/>
            <person name="Maillard F."/>
            <person name="Morin E."/>
            <person name="Murat C."/>
            <person name="Nolan M."/>
            <person name="Ohm R."/>
            <person name="Pangilinan J."/>
            <person name="Pereira M."/>
            <person name="Perotto S."/>
            <person name="Peter M."/>
            <person name="Riley R."/>
            <person name="Sitrit Y."/>
            <person name="Stielow B."/>
            <person name="Szollosi G."/>
            <person name="Zifcakova L."/>
            <person name="Stursova M."/>
            <person name="Spatafora J.W."/>
            <person name="Tedersoo L."/>
            <person name="Vaario L.-M."/>
            <person name="Yamada A."/>
            <person name="Yan M."/>
            <person name="Wang P."/>
            <person name="Xu J."/>
            <person name="Bruns T."/>
            <person name="Baldrian P."/>
            <person name="Vilgalys R."/>
            <person name="Henrissat B."/>
            <person name="Grigoriev I.V."/>
            <person name="Hibbett D."/>
            <person name="Nagy L.G."/>
            <person name="Martin F.M."/>
        </authorList>
    </citation>
    <scope>NUCLEOTIDE SEQUENCE</scope>
    <source>
        <strain evidence="14">BED1</strain>
    </source>
</reference>
<comment type="catalytic activity">
    <reaction evidence="11">
        <text>DNA(n) + a 2'-deoxyribonucleoside 5'-triphosphate = DNA(n+1) + diphosphate</text>
        <dbReference type="Rhea" id="RHEA:22508"/>
        <dbReference type="Rhea" id="RHEA-COMP:17339"/>
        <dbReference type="Rhea" id="RHEA-COMP:17340"/>
        <dbReference type="ChEBI" id="CHEBI:33019"/>
        <dbReference type="ChEBI" id="CHEBI:61560"/>
        <dbReference type="ChEBI" id="CHEBI:173112"/>
        <dbReference type="EC" id="2.7.7.7"/>
    </reaction>
</comment>
<evidence type="ECO:0000313" key="14">
    <source>
        <dbReference type="EMBL" id="KAF8444610.1"/>
    </source>
</evidence>
<evidence type="ECO:0000256" key="5">
    <source>
        <dbReference type="ARBA" id="ARBA00022705"/>
    </source>
</evidence>
<keyword evidence="5" id="KW-0235">DNA replication</keyword>
<keyword evidence="9" id="KW-0239">DNA-directed DNA polymerase</keyword>